<feature type="transmembrane region" description="Helical" evidence="1">
    <location>
        <begin position="7"/>
        <end position="24"/>
    </location>
</feature>
<dbReference type="Proteomes" id="UP000177682">
    <property type="component" value="Unassembled WGS sequence"/>
</dbReference>
<keyword evidence="1" id="KW-0472">Membrane</keyword>
<evidence type="ECO:0000256" key="1">
    <source>
        <dbReference type="SAM" id="Phobius"/>
    </source>
</evidence>
<evidence type="ECO:0000313" key="3">
    <source>
        <dbReference type="Proteomes" id="UP000177682"/>
    </source>
</evidence>
<organism evidence="2 3">
    <name type="scientific">Candidatus Doudnabacteria bacterium RIFCSPHIGHO2_12_FULL_48_16</name>
    <dbReference type="NCBI Taxonomy" id="1817838"/>
    <lineage>
        <taxon>Bacteria</taxon>
        <taxon>Candidatus Doudnaibacteriota</taxon>
    </lineage>
</organism>
<feature type="transmembrane region" description="Helical" evidence="1">
    <location>
        <begin position="30"/>
        <end position="49"/>
    </location>
</feature>
<dbReference type="InterPro" id="IPR025518">
    <property type="entry name" value="DUF4406"/>
</dbReference>
<dbReference type="Pfam" id="PF14359">
    <property type="entry name" value="DUF4406"/>
    <property type="match status" value="1"/>
</dbReference>
<keyword evidence="1" id="KW-0812">Transmembrane</keyword>
<dbReference type="SUPFAM" id="SSF52309">
    <property type="entry name" value="N-(deoxy)ribosyltransferase-like"/>
    <property type="match status" value="1"/>
</dbReference>
<proteinExistence type="predicted"/>
<dbReference type="AlphaFoldDB" id="A0A1F5PLK7"/>
<name>A0A1F5PLK7_9BACT</name>
<reference evidence="2 3" key="1">
    <citation type="journal article" date="2016" name="Nat. Commun.">
        <title>Thousands of microbial genomes shed light on interconnected biogeochemical processes in an aquifer system.</title>
        <authorList>
            <person name="Anantharaman K."/>
            <person name="Brown C.T."/>
            <person name="Hug L.A."/>
            <person name="Sharon I."/>
            <person name="Castelle C.J."/>
            <person name="Probst A.J."/>
            <person name="Thomas B.C."/>
            <person name="Singh A."/>
            <person name="Wilkins M.J."/>
            <person name="Karaoz U."/>
            <person name="Brodie E.L."/>
            <person name="Williams K.H."/>
            <person name="Hubbard S.S."/>
            <person name="Banfield J.F."/>
        </authorList>
    </citation>
    <scope>NUCLEOTIDE SEQUENCE [LARGE SCALE GENOMIC DNA]</scope>
</reference>
<keyword evidence="1" id="KW-1133">Transmembrane helix</keyword>
<accession>A0A1F5PLK7</accession>
<dbReference type="EMBL" id="MFEY01000005">
    <property type="protein sequence ID" value="OGE90560.1"/>
    <property type="molecule type" value="Genomic_DNA"/>
</dbReference>
<evidence type="ECO:0000313" key="2">
    <source>
        <dbReference type="EMBL" id="OGE90560.1"/>
    </source>
</evidence>
<comment type="caution">
    <text evidence="2">The sequence shown here is derived from an EMBL/GenBank/DDBJ whole genome shotgun (WGS) entry which is preliminary data.</text>
</comment>
<sequence length="208" mass="23666">MEKKVLLKKIVGVTLIILGAISVLTPFTPFGWLIFVGLGFLGVRIGFWARIKSYFNRWRTNGGRMADEIIIKLKPGDSLHTVHSALIPILTRAKTGTRLGYCAGLVSSEGSEHVTKNFERLVRFARHLEQLHGFAVFSSGDIFRPEVLEIVKHSPEHDFYQFWRNVLSSGLVTDVFMTPRWERSRGAMDEHETAKKLGIAIYYLDFEI</sequence>
<dbReference type="Gene3D" id="3.40.50.10400">
    <property type="entry name" value="Hypothetical protein PA1492"/>
    <property type="match status" value="1"/>
</dbReference>
<gene>
    <name evidence="2" type="ORF">A3E29_02070</name>
</gene>
<protein>
    <submittedName>
        <fullName evidence="2">Uncharacterized protein</fullName>
    </submittedName>
</protein>